<reference evidence="3" key="1">
    <citation type="journal article" date="2013" name="Nature">
        <title>Pan genome of the phytoplankton Emiliania underpins its global distribution.</title>
        <authorList>
            <person name="Read B.A."/>
            <person name="Kegel J."/>
            <person name="Klute M.J."/>
            <person name="Kuo A."/>
            <person name="Lefebvre S.C."/>
            <person name="Maumus F."/>
            <person name="Mayer C."/>
            <person name="Miller J."/>
            <person name="Monier A."/>
            <person name="Salamov A."/>
            <person name="Young J."/>
            <person name="Aguilar M."/>
            <person name="Claverie J.M."/>
            <person name="Frickenhaus S."/>
            <person name="Gonzalez K."/>
            <person name="Herman E.K."/>
            <person name="Lin Y.C."/>
            <person name="Napier J."/>
            <person name="Ogata H."/>
            <person name="Sarno A.F."/>
            <person name="Shmutz J."/>
            <person name="Schroeder D."/>
            <person name="de Vargas C."/>
            <person name="Verret F."/>
            <person name="von Dassow P."/>
            <person name="Valentin K."/>
            <person name="Van de Peer Y."/>
            <person name="Wheeler G."/>
            <person name="Dacks J.B."/>
            <person name="Delwiche C.F."/>
            <person name="Dyhrman S.T."/>
            <person name="Glockner G."/>
            <person name="John U."/>
            <person name="Richards T."/>
            <person name="Worden A.Z."/>
            <person name="Zhang X."/>
            <person name="Grigoriev I.V."/>
            <person name="Allen A.E."/>
            <person name="Bidle K."/>
            <person name="Borodovsky M."/>
            <person name="Bowler C."/>
            <person name="Brownlee C."/>
            <person name="Cock J.M."/>
            <person name="Elias M."/>
            <person name="Gladyshev V.N."/>
            <person name="Groth M."/>
            <person name="Guda C."/>
            <person name="Hadaegh A."/>
            <person name="Iglesias-Rodriguez M.D."/>
            <person name="Jenkins J."/>
            <person name="Jones B.M."/>
            <person name="Lawson T."/>
            <person name="Leese F."/>
            <person name="Lindquist E."/>
            <person name="Lobanov A."/>
            <person name="Lomsadze A."/>
            <person name="Malik S.B."/>
            <person name="Marsh M.E."/>
            <person name="Mackinder L."/>
            <person name="Mock T."/>
            <person name="Mueller-Roeber B."/>
            <person name="Pagarete A."/>
            <person name="Parker M."/>
            <person name="Probert I."/>
            <person name="Quesneville H."/>
            <person name="Raines C."/>
            <person name="Rensing S.A."/>
            <person name="Riano-Pachon D.M."/>
            <person name="Richier S."/>
            <person name="Rokitta S."/>
            <person name="Shiraiwa Y."/>
            <person name="Soanes D.M."/>
            <person name="van der Giezen M."/>
            <person name="Wahlund T.M."/>
            <person name="Williams B."/>
            <person name="Wilson W."/>
            <person name="Wolfe G."/>
            <person name="Wurch L.L."/>
        </authorList>
    </citation>
    <scope>NUCLEOTIDE SEQUENCE</scope>
</reference>
<dbReference type="InterPro" id="IPR029063">
    <property type="entry name" value="SAM-dependent_MTases_sf"/>
</dbReference>
<organism evidence="2 3">
    <name type="scientific">Emiliania huxleyi (strain CCMP1516)</name>
    <dbReference type="NCBI Taxonomy" id="280463"/>
    <lineage>
        <taxon>Eukaryota</taxon>
        <taxon>Haptista</taxon>
        <taxon>Haptophyta</taxon>
        <taxon>Prymnesiophyceae</taxon>
        <taxon>Isochrysidales</taxon>
        <taxon>Noelaerhabdaceae</taxon>
        <taxon>Emiliania</taxon>
    </lineage>
</organism>
<dbReference type="HOGENOM" id="CLU_090201_4_0_1"/>
<dbReference type="PANTHER" id="PTHR43464:SF23">
    <property type="entry name" value="JUVENILE HORMONE ACID O-METHYLTRANSFERASE"/>
    <property type="match status" value="1"/>
</dbReference>
<proteinExistence type="predicted"/>
<dbReference type="CDD" id="cd02440">
    <property type="entry name" value="AdoMet_MTases"/>
    <property type="match status" value="1"/>
</dbReference>
<evidence type="ECO:0000313" key="2">
    <source>
        <dbReference type="EnsemblProtists" id="EOD19340"/>
    </source>
</evidence>
<dbReference type="PANTHER" id="PTHR43464">
    <property type="entry name" value="METHYLTRANSFERASE"/>
    <property type="match status" value="1"/>
</dbReference>
<keyword evidence="3" id="KW-1185">Reference proteome</keyword>
<dbReference type="GeneID" id="17264886"/>
<reference evidence="2" key="2">
    <citation type="submission" date="2024-10" db="UniProtKB">
        <authorList>
            <consortium name="EnsemblProtists"/>
        </authorList>
    </citation>
    <scope>IDENTIFICATION</scope>
</reference>
<dbReference type="Pfam" id="PF13649">
    <property type="entry name" value="Methyltransf_25"/>
    <property type="match status" value="1"/>
</dbReference>
<dbReference type="InterPro" id="IPR041698">
    <property type="entry name" value="Methyltransf_25"/>
</dbReference>
<sequence>MRFSFIAGKRDAGRCGYSRQTFASMRLARPRTTRRLLSQLPAPWEATYAASTRAELLAAYEAWAPTYDADSVGSFGYAAPGAAALALERHVADASAAVVLDAGAGTGQVGEHLSRLGFSHVLGVDLSAPMLRIAATKGCYRELLRGDLTDRTLLPPGSLDAVVCVGTLTPNHVEDGATLHTWLEWLRPGGVICASIRDDFWEGSPLPNACQRLQEEGLWTLVEETESARYTPLVNDVAFRVRTWRKAVDCLASGST</sequence>
<accession>A0A0D3J755</accession>
<evidence type="ECO:0000313" key="3">
    <source>
        <dbReference type="Proteomes" id="UP000013827"/>
    </source>
</evidence>
<feature type="domain" description="Methyltransferase" evidence="1">
    <location>
        <begin position="99"/>
        <end position="190"/>
    </location>
</feature>
<name>A0A0D3J755_EMIH1</name>
<dbReference type="STRING" id="2903.R1DXN7"/>
<dbReference type="OMA" id="ICVGTMT"/>
<protein>
    <recommendedName>
        <fullName evidence="1">Methyltransferase domain-containing protein</fullName>
    </recommendedName>
</protein>
<dbReference type="eggNOG" id="KOG1541">
    <property type="taxonomic scope" value="Eukaryota"/>
</dbReference>
<dbReference type="PaxDb" id="2903-EOD19340"/>
<dbReference type="Proteomes" id="UP000013827">
    <property type="component" value="Unassembled WGS sequence"/>
</dbReference>
<dbReference type="EnsemblProtists" id="EOD19340">
    <property type="protein sequence ID" value="EOD19340"/>
    <property type="gene ID" value="EMIHUDRAFT_242962"/>
</dbReference>
<dbReference type="RefSeq" id="XP_005771769.1">
    <property type="nucleotide sequence ID" value="XM_005771712.1"/>
</dbReference>
<dbReference type="Gene3D" id="3.40.50.150">
    <property type="entry name" value="Vaccinia Virus protein VP39"/>
    <property type="match status" value="1"/>
</dbReference>
<evidence type="ECO:0000259" key="1">
    <source>
        <dbReference type="Pfam" id="PF13649"/>
    </source>
</evidence>
<dbReference type="GO" id="GO:0010420">
    <property type="term" value="F:polyprenyldihydroxybenzoate methyltransferase activity"/>
    <property type="evidence" value="ECO:0007669"/>
    <property type="project" value="TreeGrafter"/>
</dbReference>
<dbReference type="AlphaFoldDB" id="A0A0D3J755"/>
<dbReference type="SUPFAM" id="SSF53335">
    <property type="entry name" value="S-adenosyl-L-methionine-dependent methyltransferases"/>
    <property type="match status" value="1"/>
</dbReference>
<dbReference type="KEGG" id="ehx:EMIHUDRAFT_242962"/>